<dbReference type="CDD" id="cd19095">
    <property type="entry name" value="AKR_PA4992-like"/>
    <property type="match status" value="1"/>
</dbReference>
<dbReference type="Pfam" id="PF00248">
    <property type="entry name" value="Aldo_ket_red"/>
    <property type="match status" value="1"/>
</dbReference>
<name>A0ABN6MM42_9BACT</name>
<dbReference type="RefSeq" id="WP_248357769.1">
    <property type="nucleotide sequence ID" value="NZ_AP025591.1"/>
</dbReference>
<reference evidence="3" key="1">
    <citation type="journal article" date="2022" name="Int. J. Syst. Evol. Microbiol.">
        <title>Anaeromyxobacter oryzae sp. nov., Anaeromyxobacter diazotrophicus sp. nov. and Anaeromyxobacter paludicola sp. nov., isolated from paddy soils.</title>
        <authorList>
            <person name="Itoh H."/>
            <person name="Xu Z."/>
            <person name="Mise K."/>
            <person name="Masuda Y."/>
            <person name="Ushijima N."/>
            <person name="Hayakawa C."/>
            <person name="Shiratori Y."/>
            <person name="Senoo K."/>
        </authorList>
    </citation>
    <scope>NUCLEOTIDE SEQUENCE [LARGE SCALE GENOMIC DNA]</scope>
    <source>
        <strain evidence="3">Red232</strain>
    </source>
</reference>
<keyword evidence="3" id="KW-1185">Reference proteome</keyword>
<dbReference type="SUPFAM" id="SSF51430">
    <property type="entry name" value="NAD(P)-linked oxidoreductase"/>
    <property type="match status" value="1"/>
</dbReference>
<dbReference type="PANTHER" id="PTHR43312:SF1">
    <property type="entry name" value="NADP-DEPENDENT OXIDOREDUCTASE DOMAIN-CONTAINING PROTEIN"/>
    <property type="match status" value="1"/>
</dbReference>
<feature type="domain" description="NADP-dependent oxidoreductase" evidence="1">
    <location>
        <begin position="16"/>
        <end position="279"/>
    </location>
</feature>
<evidence type="ECO:0000313" key="3">
    <source>
        <dbReference type="Proteomes" id="UP001162891"/>
    </source>
</evidence>
<dbReference type="Proteomes" id="UP001162891">
    <property type="component" value="Chromosome"/>
</dbReference>
<dbReference type="InterPro" id="IPR023210">
    <property type="entry name" value="NADP_OxRdtase_dom"/>
</dbReference>
<organism evidence="2 3">
    <name type="scientific">Anaeromyxobacter oryzae</name>
    <dbReference type="NCBI Taxonomy" id="2918170"/>
    <lineage>
        <taxon>Bacteria</taxon>
        <taxon>Pseudomonadati</taxon>
        <taxon>Myxococcota</taxon>
        <taxon>Myxococcia</taxon>
        <taxon>Myxococcales</taxon>
        <taxon>Cystobacterineae</taxon>
        <taxon>Anaeromyxobacteraceae</taxon>
        <taxon>Anaeromyxobacter</taxon>
    </lineage>
</organism>
<dbReference type="InterPro" id="IPR053135">
    <property type="entry name" value="AKR2_Oxidoreductase"/>
</dbReference>
<evidence type="ECO:0000313" key="2">
    <source>
        <dbReference type="EMBL" id="BDG01330.1"/>
    </source>
</evidence>
<dbReference type="InterPro" id="IPR036812">
    <property type="entry name" value="NAD(P)_OxRdtase_dom_sf"/>
</dbReference>
<proteinExistence type="predicted"/>
<evidence type="ECO:0000259" key="1">
    <source>
        <dbReference type="Pfam" id="PF00248"/>
    </source>
</evidence>
<gene>
    <name evidence="2" type="ORF">AMOR_03260</name>
</gene>
<dbReference type="EMBL" id="AP025591">
    <property type="protein sequence ID" value="BDG01330.1"/>
    <property type="molecule type" value="Genomic_DNA"/>
</dbReference>
<dbReference type="Gene3D" id="3.20.20.100">
    <property type="entry name" value="NADP-dependent oxidoreductase domain"/>
    <property type="match status" value="1"/>
</dbReference>
<dbReference type="PANTHER" id="PTHR43312">
    <property type="entry name" value="D-THREO-ALDOSE 1-DEHYDROGENASE"/>
    <property type="match status" value="1"/>
</dbReference>
<protein>
    <submittedName>
        <fullName evidence="2">Aldo/keto reductase</fullName>
    </submittedName>
</protein>
<accession>A0ABN6MM42</accession>
<sequence>MRQRLLGCTGLAVSAVALGAGHVGAPDQAEADVERLVHRALDLGVNLLDTARSYGASEERLGRALAGRRDAVVISTKVGYGVPGHADWTGPAVTLGVEDALRRLRTDRLDVVHLHSCPLETLRRGEVVAALEATVRAGKARVAAYSGEGDALEWAVRSGAFGSVQLSVNVCDQRALEGPVREARLRGLGVLAKRPLANAPWRFRERPTGHYAEVYWDRLRALRLDPRGLPLPELFARFAAHAPGVASILLGTASPAHLEEAVRAVEAGPLPPELTAALRDAFLRAGEGWIGQV</sequence>